<dbReference type="InterPro" id="IPR029787">
    <property type="entry name" value="Nucleotide_cyclase"/>
</dbReference>
<accession>A0ABS7Y0F0</accession>
<dbReference type="PANTHER" id="PTHR43280:SF2">
    <property type="entry name" value="HTH-TYPE TRANSCRIPTIONAL REGULATOR EXSA"/>
    <property type="match status" value="1"/>
</dbReference>
<dbReference type="PRINTS" id="PR00032">
    <property type="entry name" value="HTHARAC"/>
</dbReference>
<dbReference type="RefSeq" id="WP_224477975.1">
    <property type="nucleotide sequence ID" value="NZ_JAIUJS010000003.1"/>
</dbReference>
<dbReference type="PANTHER" id="PTHR43280">
    <property type="entry name" value="ARAC-FAMILY TRANSCRIPTIONAL REGULATOR"/>
    <property type="match status" value="1"/>
</dbReference>
<dbReference type="EMBL" id="JAIUJS010000003">
    <property type="protein sequence ID" value="MCA0153051.1"/>
    <property type="molecule type" value="Genomic_DNA"/>
</dbReference>
<dbReference type="Gene3D" id="1.10.10.60">
    <property type="entry name" value="Homeodomain-like"/>
    <property type="match status" value="1"/>
</dbReference>
<evidence type="ECO:0000256" key="1">
    <source>
        <dbReference type="ARBA" id="ARBA00023015"/>
    </source>
</evidence>
<dbReference type="InterPro" id="IPR009057">
    <property type="entry name" value="Homeodomain-like_sf"/>
</dbReference>
<dbReference type="SUPFAM" id="SSF46689">
    <property type="entry name" value="Homeodomain-like"/>
    <property type="match status" value="1"/>
</dbReference>
<reference evidence="6" key="1">
    <citation type="submission" date="2023-07" db="EMBL/GenBank/DDBJ databases">
        <authorList>
            <person name="Yue Y."/>
        </authorList>
    </citation>
    <scope>NUCLEOTIDE SEQUENCE [LARGE SCALE GENOMIC DNA]</scope>
    <source>
        <strain evidence="6">2Y89</strain>
    </source>
</reference>
<name>A0ABS7Y0F0_9FLAO</name>
<gene>
    <name evidence="5" type="ORF">LBV24_07475</name>
</gene>
<keyword evidence="2" id="KW-0238">DNA-binding</keyword>
<proteinExistence type="predicted"/>
<dbReference type="Proteomes" id="UP001198402">
    <property type="component" value="Unassembled WGS sequence"/>
</dbReference>
<evidence type="ECO:0000256" key="2">
    <source>
        <dbReference type="ARBA" id="ARBA00023125"/>
    </source>
</evidence>
<dbReference type="PROSITE" id="PS01124">
    <property type="entry name" value="HTH_ARAC_FAMILY_2"/>
    <property type="match status" value="1"/>
</dbReference>
<protein>
    <submittedName>
        <fullName evidence="5">AraC family transcriptional regulator</fullName>
    </submittedName>
</protein>
<evidence type="ECO:0000313" key="6">
    <source>
        <dbReference type="Proteomes" id="UP001198402"/>
    </source>
</evidence>
<evidence type="ECO:0000313" key="5">
    <source>
        <dbReference type="EMBL" id="MCA0153051.1"/>
    </source>
</evidence>
<dbReference type="Gene3D" id="3.30.70.1230">
    <property type="entry name" value="Nucleotide cyclase"/>
    <property type="match status" value="1"/>
</dbReference>
<dbReference type="InterPro" id="IPR018060">
    <property type="entry name" value="HTH_AraC"/>
</dbReference>
<evidence type="ECO:0000259" key="4">
    <source>
        <dbReference type="PROSITE" id="PS01124"/>
    </source>
</evidence>
<keyword evidence="1" id="KW-0805">Transcription regulation</keyword>
<dbReference type="SMART" id="SM00342">
    <property type="entry name" value="HTH_ARAC"/>
    <property type="match status" value="1"/>
</dbReference>
<sequence>MIIMVIEISDFMSRVEASQYTIFTQKFHSSVSKTLSKYNGIIIKNDNNNYISTFSSVTDAVQCALTVQYKFKYVTPKHKSFSRKLKIALVYADKYNERKVTECIRLCELVKDQIVISSQVKEQYESANVHAEIDKALIRTLKPNEEIFLSRFMNYIEANWQNNNLSIDKITKALKITYAQLYWRLNRLTGSTPQRFIKDFRLHKGMLMLHNHLGNIGQVAKRVGFKSTTHFSDSFLKTYGIRPSKYVQQHG</sequence>
<organism evidence="5 6">
    <name type="scientific">Winogradskyella vincentii</name>
    <dbReference type="NCBI Taxonomy" id="2877122"/>
    <lineage>
        <taxon>Bacteria</taxon>
        <taxon>Pseudomonadati</taxon>
        <taxon>Bacteroidota</taxon>
        <taxon>Flavobacteriia</taxon>
        <taxon>Flavobacteriales</taxon>
        <taxon>Flavobacteriaceae</taxon>
        <taxon>Winogradskyella</taxon>
    </lineage>
</organism>
<keyword evidence="6" id="KW-1185">Reference proteome</keyword>
<dbReference type="Pfam" id="PF12833">
    <property type="entry name" value="HTH_18"/>
    <property type="match status" value="1"/>
</dbReference>
<dbReference type="InterPro" id="IPR020449">
    <property type="entry name" value="Tscrpt_reg_AraC-type_HTH"/>
</dbReference>
<dbReference type="SUPFAM" id="SSF55073">
    <property type="entry name" value="Nucleotide cyclase"/>
    <property type="match status" value="1"/>
</dbReference>
<evidence type="ECO:0000256" key="3">
    <source>
        <dbReference type="ARBA" id="ARBA00023163"/>
    </source>
</evidence>
<feature type="domain" description="HTH araC/xylS-type" evidence="4">
    <location>
        <begin position="150"/>
        <end position="249"/>
    </location>
</feature>
<comment type="caution">
    <text evidence="5">The sequence shown here is derived from an EMBL/GenBank/DDBJ whole genome shotgun (WGS) entry which is preliminary data.</text>
</comment>
<keyword evidence="3" id="KW-0804">Transcription</keyword>